<dbReference type="EMBL" id="PFAJ01000033">
    <property type="protein sequence ID" value="PIR97261.1"/>
    <property type="molecule type" value="Genomic_DNA"/>
</dbReference>
<sequence>MRIQKTVLVGARNQGVMSQFSFFDPMVAEALGVIGAVLKSLGCEVVWIDEAIDHLDPKSSLWQLVVDADLFCVSAMTHTEGRAVELARFAKIVNQNIFCVAGGPGPTSNPGKALATFNVVVMAQGVHTIVDLVRCL</sequence>
<evidence type="ECO:0000313" key="3">
    <source>
        <dbReference type="Proteomes" id="UP000230557"/>
    </source>
</evidence>
<dbReference type="GO" id="GO:0046872">
    <property type="term" value="F:metal ion binding"/>
    <property type="evidence" value="ECO:0007669"/>
    <property type="project" value="InterPro"/>
</dbReference>
<proteinExistence type="predicted"/>
<dbReference type="PROSITE" id="PS51332">
    <property type="entry name" value="B12_BINDING"/>
    <property type="match status" value="1"/>
</dbReference>
<accession>A0A2H0VDV4</accession>
<evidence type="ECO:0000259" key="1">
    <source>
        <dbReference type="PROSITE" id="PS51332"/>
    </source>
</evidence>
<gene>
    <name evidence="2" type="ORF">COT91_02380</name>
</gene>
<feature type="domain" description="B12-binding" evidence="1">
    <location>
        <begin position="13"/>
        <end position="136"/>
    </location>
</feature>
<organism evidence="2 3">
    <name type="scientific">Candidatus Doudnabacteria bacterium CG10_big_fil_rev_8_21_14_0_10_41_10</name>
    <dbReference type="NCBI Taxonomy" id="1974551"/>
    <lineage>
        <taxon>Bacteria</taxon>
        <taxon>Candidatus Doudnaibacteriota</taxon>
    </lineage>
</organism>
<dbReference type="Proteomes" id="UP000230557">
    <property type="component" value="Unassembled WGS sequence"/>
</dbReference>
<dbReference type="Gene3D" id="3.40.50.280">
    <property type="entry name" value="Cobalamin-binding domain"/>
    <property type="match status" value="1"/>
</dbReference>
<protein>
    <recommendedName>
        <fullName evidence="1">B12-binding domain-containing protein</fullName>
    </recommendedName>
</protein>
<dbReference type="GO" id="GO:0031419">
    <property type="term" value="F:cobalamin binding"/>
    <property type="evidence" value="ECO:0007669"/>
    <property type="project" value="InterPro"/>
</dbReference>
<dbReference type="AlphaFoldDB" id="A0A2H0VDV4"/>
<comment type="caution">
    <text evidence="2">The sequence shown here is derived from an EMBL/GenBank/DDBJ whole genome shotgun (WGS) entry which is preliminary data.</text>
</comment>
<dbReference type="InterPro" id="IPR006158">
    <property type="entry name" value="Cobalamin-bd"/>
</dbReference>
<evidence type="ECO:0000313" key="2">
    <source>
        <dbReference type="EMBL" id="PIR97261.1"/>
    </source>
</evidence>
<name>A0A2H0VDV4_9BACT</name>
<reference evidence="3" key="1">
    <citation type="submission" date="2017-09" db="EMBL/GenBank/DDBJ databases">
        <title>Depth-based differentiation of microbial function through sediment-hosted aquifers and enrichment of novel symbionts in the deep terrestrial subsurface.</title>
        <authorList>
            <person name="Probst A.J."/>
            <person name="Ladd B."/>
            <person name="Jarett J.K."/>
            <person name="Geller-Mcgrath D.E."/>
            <person name="Sieber C.M.K."/>
            <person name="Emerson J.B."/>
            <person name="Anantharaman K."/>
            <person name="Thomas B.C."/>
            <person name="Malmstrom R."/>
            <person name="Stieglmeier M."/>
            <person name="Klingl A."/>
            <person name="Woyke T."/>
            <person name="Ryan C.M."/>
            <person name="Banfield J.F."/>
        </authorList>
    </citation>
    <scope>NUCLEOTIDE SEQUENCE [LARGE SCALE GENOMIC DNA]</scope>
</reference>